<sequence>MIVPRETDGEVLVLINVVELALSSFYHFICPLAVKLEVEHMSIVQRNHGARVDHLHSIAPWGLWN</sequence>
<evidence type="ECO:0000313" key="2">
    <source>
        <dbReference type="EMBL" id="TDL25615.1"/>
    </source>
</evidence>
<keyword evidence="3" id="KW-1185">Reference proteome</keyword>
<reference evidence="2 3" key="1">
    <citation type="submission" date="2018-06" db="EMBL/GenBank/DDBJ databases">
        <title>A transcriptomic atlas of mushroom development highlights an independent origin of complex multicellularity.</title>
        <authorList>
            <consortium name="DOE Joint Genome Institute"/>
            <person name="Krizsan K."/>
            <person name="Almasi E."/>
            <person name="Merenyi Z."/>
            <person name="Sahu N."/>
            <person name="Viragh M."/>
            <person name="Koszo T."/>
            <person name="Mondo S."/>
            <person name="Kiss B."/>
            <person name="Balint B."/>
            <person name="Kues U."/>
            <person name="Barry K."/>
            <person name="Hegedus J.C."/>
            <person name="Henrissat B."/>
            <person name="Johnson J."/>
            <person name="Lipzen A."/>
            <person name="Ohm R."/>
            <person name="Nagy I."/>
            <person name="Pangilinan J."/>
            <person name="Yan J."/>
            <person name="Xiong Y."/>
            <person name="Grigoriev I.V."/>
            <person name="Hibbett D.S."/>
            <person name="Nagy L.G."/>
        </authorList>
    </citation>
    <scope>NUCLEOTIDE SEQUENCE [LARGE SCALE GENOMIC DNA]</scope>
    <source>
        <strain evidence="2 3">SZMC22713</strain>
    </source>
</reference>
<keyword evidence="1" id="KW-0812">Transmembrane</keyword>
<dbReference type="Proteomes" id="UP000294933">
    <property type="component" value="Unassembled WGS sequence"/>
</dbReference>
<evidence type="ECO:0000256" key="1">
    <source>
        <dbReference type="SAM" id="Phobius"/>
    </source>
</evidence>
<proteinExistence type="predicted"/>
<protein>
    <submittedName>
        <fullName evidence="2">Uncharacterized protein</fullName>
    </submittedName>
</protein>
<keyword evidence="1" id="KW-0472">Membrane</keyword>
<evidence type="ECO:0000313" key="3">
    <source>
        <dbReference type="Proteomes" id="UP000294933"/>
    </source>
</evidence>
<accession>A0A4Y7QDY6</accession>
<keyword evidence="1" id="KW-1133">Transmembrane helix</keyword>
<gene>
    <name evidence="2" type="ORF">BD410DRAFT_784649</name>
</gene>
<dbReference type="EMBL" id="ML170163">
    <property type="protein sequence ID" value="TDL25615.1"/>
    <property type="molecule type" value="Genomic_DNA"/>
</dbReference>
<feature type="transmembrane region" description="Helical" evidence="1">
    <location>
        <begin position="12"/>
        <end position="34"/>
    </location>
</feature>
<dbReference type="AlphaFoldDB" id="A0A4Y7QDY6"/>
<dbReference type="VEuPathDB" id="FungiDB:BD410DRAFT_784649"/>
<organism evidence="2 3">
    <name type="scientific">Rickenella mellea</name>
    <dbReference type="NCBI Taxonomy" id="50990"/>
    <lineage>
        <taxon>Eukaryota</taxon>
        <taxon>Fungi</taxon>
        <taxon>Dikarya</taxon>
        <taxon>Basidiomycota</taxon>
        <taxon>Agaricomycotina</taxon>
        <taxon>Agaricomycetes</taxon>
        <taxon>Hymenochaetales</taxon>
        <taxon>Rickenellaceae</taxon>
        <taxon>Rickenella</taxon>
    </lineage>
</organism>
<name>A0A4Y7QDY6_9AGAM</name>